<proteinExistence type="predicted"/>
<name>A0AAD9UQT4_9APIC</name>
<evidence type="ECO:0000256" key="2">
    <source>
        <dbReference type="SAM" id="SignalP"/>
    </source>
</evidence>
<sequence>MFLPLTFLISFTSAVLSNTKRPVIDTPEDFLIFPNKLIKETNECLPTNEENEVPKANTKPEPLEPEHMEEAKNPIPEDVLKEMVQENDKLPKELPSQEIPNMDTRGENYNQNVVESSKIFEEANNQSESETKPAAASEQEQSIPDIQNNTNRIRELKAARSSFL</sequence>
<evidence type="ECO:0000256" key="1">
    <source>
        <dbReference type="SAM" id="MobiDB-lite"/>
    </source>
</evidence>
<feature type="chain" id="PRO_5042000003" evidence="2">
    <location>
        <begin position="18"/>
        <end position="164"/>
    </location>
</feature>
<comment type="caution">
    <text evidence="3">The sequence shown here is derived from an EMBL/GenBank/DDBJ whole genome shotgun (WGS) entry which is preliminary data.</text>
</comment>
<dbReference type="Proteomes" id="UP001214638">
    <property type="component" value="Unassembled WGS sequence"/>
</dbReference>
<organism evidence="3 4">
    <name type="scientific">Babesia duncani</name>
    <dbReference type="NCBI Taxonomy" id="323732"/>
    <lineage>
        <taxon>Eukaryota</taxon>
        <taxon>Sar</taxon>
        <taxon>Alveolata</taxon>
        <taxon>Apicomplexa</taxon>
        <taxon>Aconoidasida</taxon>
        <taxon>Piroplasmida</taxon>
        <taxon>Babesiidae</taxon>
        <taxon>Babesia</taxon>
    </lineage>
</organism>
<feature type="compositionally biased region" description="Basic and acidic residues" evidence="1">
    <location>
        <begin position="61"/>
        <end position="72"/>
    </location>
</feature>
<dbReference type="RefSeq" id="XP_067805273.1">
    <property type="nucleotide sequence ID" value="XM_067946482.1"/>
</dbReference>
<keyword evidence="4" id="KW-1185">Reference proteome</keyword>
<feature type="compositionally biased region" description="Polar residues" evidence="1">
    <location>
        <begin position="138"/>
        <end position="151"/>
    </location>
</feature>
<feature type="signal peptide" evidence="2">
    <location>
        <begin position="1"/>
        <end position="17"/>
    </location>
</feature>
<dbReference type="EMBL" id="JALLKP010000001">
    <property type="protein sequence ID" value="KAK2198431.1"/>
    <property type="molecule type" value="Genomic_DNA"/>
</dbReference>
<feature type="region of interest" description="Disordered" evidence="1">
    <location>
        <begin position="48"/>
        <end position="76"/>
    </location>
</feature>
<protein>
    <submittedName>
        <fullName evidence="3">Uncharacterized protein</fullName>
    </submittedName>
</protein>
<accession>A0AAD9UQT4</accession>
<evidence type="ECO:0000313" key="4">
    <source>
        <dbReference type="Proteomes" id="UP001214638"/>
    </source>
</evidence>
<dbReference type="GeneID" id="94335744"/>
<dbReference type="KEGG" id="bdw:94335744"/>
<dbReference type="AlphaFoldDB" id="A0AAD9UQT4"/>
<gene>
    <name evidence="3" type="ORF">BdWA1_001446</name>
</gene>
<keyword evidence="2" id="KW-0732">Signal</keyword>
<reference evidence="3" key="1">
    <citation type="journal article" date="2023" name="Nat. Microbiol.">
        <title>Babesia duncani multi-omics identifies virulence factors and drug targets.</title>
        <authorList>
            <person name="Singh P."/>
            <person name="Lonardi S."/>
            <person name="Liang Q."/>
            <person name="Vydyam P."/>
            <person name="Khabirova E."/>
            <person name="Fang T."/>
            <person name="Gihaz S."/>
            <person name="Thekkiniath J."/>
            <person name="Munshi M."/>
            <person name="Abel S."/>
            <person name="Ciampossin L."/>
            <person name="Batugedara G."/>
            <person name="Gupta M."/>
            <person name="Lu X.M."/>
            <person name="Lenz T."/>
            <person name="Chakravarty S."/>
            <person name="Cornillot E."/>
            <person name="Hu Y."/>
            <person name="Ma W."/>
            <person name="Gonzalez L.M."/>
            <person name="Sanchez S."/>
            <person name="Estrada K."/>
            <person name="Sanchez-Flores A."/>
            <person name="Montero E."/>
            <person name="Harb O.S."/>
            <person name="Le Roch K.G."/>
            <person name="Mamoun C.B."/>
        </authorList>
    </citation>
    <scope>NUCLEOTIDE SEQUENCE</scope>
    <source>
        <strain evidence="3">WA1</strain>
    </source>
</reference>
<evidence type="ECO:0000313" key="3">
    <source>
        <dbReference type="EMBL" id="KAK2198431.1"/>
    </source>
</evidence>
<feature type="region of interest" description="Disordered" evidence="1">
    <location>
        <begin position="88"/>
        <end position="164"/>
    </location>
</feature>